<evidence type="ECO:0000256" key="1">
    <source>
        <dbReference type="ARBA" id="ARBA00004651"/>
    </source>
</evidence>
<evidence type="ECO:0000256" key="5">
    <source>
        <dbReference type="ARBA" id="ARBA00023136"/>
    </source>
</evidence>
<comment type="activity regulation">
    <text evidence="10">Na(+) is not transported, but it plays an essential structural role and its presence is essential for fluoride channel function.</text>
</comment>
<dbReference type="PANTHER" id="PTHR28259:SF1">
    <property type="entry name" value="FLUORIDE EXPORT PROTEIN 1-RELATED"/>
    <property type="match status" value="1"/>
</dbReference>
<dbReference type="InterPro" id="IPR003691">
    <property type="entry name" value="FluC"/>
</dbReference>
<reference evidence="12" key="1">
    <citation type="journal article" date="2019" name="Int. J. Syst. Evol. Microbiol.">
        <title>The Global Catalogue of Microorganisms (GCM) 10K type strain sequencing project: providing services to taxonomists for standard genome sequencing and annotation.</title>
        <authorList>
            <consortium name="The Broad Institute Genomics Platform"/>
            <consortium name="The Broad Institute Genome Sequencing Center for Infectious Disease"/>
            <person name="Wu L."/>
            <person name="Ma J."/>
        </authorList>
    </citation>
    <scope>NUCLEOTIDE SEQUENCE [LARGE SCALE GENOMIC DNA]</scope>
    <source>
        <strain evidence="12">CCM 8897</strain>
    </source>
</reference>
<keyword evidence="10" id="KW-0813">Transport</keyword>
<accession>A0ABW1UPH1</accession>
<comment type="subcellular location">
    <subcellularLocation>
        <location evidence="1 10">Cell membrane</location>
        <topology evidence="1 10">Multi-pass membrane protein</topology>
    </subcellularLocation>
</comment>
<gene>
    <name evidence="10" type="primary">fluC</name>
    <name evidence="10" type="synonym">crcB</name>
    <name evidence="11" type="ORF">ACFQHW_09985</name>
</gene>
<feature type="transmembrane region" description="Helical" evidence="10">
    <location>
        <begin position="95"/>
        <end position="115"/>
    </location>
</feature>
<dbReference type="HAMAP" id="MF_00454">
    <property type="entry name" value="FluC"/>
    <property type="match status" value="1"/>
</dbReference>
<dbReference type="Pfam" id="PF02537">
    <property type="entry name" value="CRCB"/>
    <property type="match status" value="1"/>
</dbReference>
<evidence type="ECO:0000256" key="8">
    <source>
        <dbReference type="ARBA" id="ARBA00035585"/>
    </source>
</evidence>
<evidence type="ECO:0000256" key="2">
    <source>
        <dbReference type="ARBA" id="ARBA00022475"/>
    </source>
</evidence>
<keyword evidence="10" id="KW-0406">Ion transport</keyword>
<keyword evidence="2 10" id="KW-1003">Cell membrane</keyword>
<organism evidence="11 12">
    <name type="scientific">Lapidilactobacillus achengensis</name>
    <dbReference type="NCBI Taxonomy" id="2486000"/>
    <lineage>
        <taxon>Bacteria</taxon>
        <taxon>Bacillati</taxon>
        <taxon>Bacillota</taxon>
        <taxon>Bacilli</taxon>
        <taxon>Lactobacillales</taxon>
        <taxon>Lactobacillaceae</taxon>
        <taxon>Lapidilactobacillus</taxon>
    </lineage>
</organism>
<keyword evidence="6 10" id="KW-0407">Ion channel</keyword>
<feature type="binding site" evidence="10">
    <location>
        <position position="72"/>
    </location>
    <ligand>
        <name>Na(+)</name>
        <dbReference type="ChEBI" id="CHEBI:29101"/>
        <note>structural</note>
    </ligand>
</feature>
<evidence type="ECO:0000256" key="7">
    <source>
        <dbReference type="ARBA" id="ARBA00035120"/>
    </source>
</evidence>
<evidence type="ECO:0000313" key="11">
    <source>
        <dbReference type="EMBL" id="MFC6315890.1"/>
    </source>
</evidence>
<dbReference type="RefSeq" id="WP_125599891.1">
    <property type="nucleotide sequence ID" value="NZ_JBHSSM010000022.1"/>
</dbReference>
<keyword evidence="10" id="KW-0479">Metal-binding</keyword>
<name>A0ABW1UPH1_9LACO</name>
<comment type="catalytic activity">
    <reaction evidence="8">
        <text>fluoride(in) = fluoride(out)</text>
        <dbReference type="Rhea" id="RHEA:76159"/>
        <dbReference type="ChEBI" id="CHEBI:17051"/>
    </reaction>
    <physiologicalReaction direction="left-to-right" evidence="8">
        <dbReference type="Rhea" id="RHEA:76160"/>
    </physiologicalReaction>
</comment>
<keyword evidence="4 10" id="KW-1133">Transmembrane helix</keyword>
<comment type="function">
    <text evidence="9 10">Fluoride-specific ion channel. Important for reducing fluoride concentration in the cell, thus reducing its toxicity.</text>
</comment>
<comment type="similarity">
    <text evidence="7 10">Belongs to the fluoride channel Fluc/FEX (TC 1.A.43) family.</text>
</comment>
<feature type="binding site" evidence="10">
    <location>
        <position position="69"/>
    </location>
    <ligand>
        <name>Na(+)</name>
        <dbReference type="ChEBI" id="CHEBI:29101"/>
        <note>structural</note>
    </ligand>
</feature>
<proteinExistence type="inferred from homology"/>
<comment type="caution">
    <text evidence="11">The sequence shown here is derived from an EMBL/GenBank/DDBJ whole genome shotgun (WGS) entry which is preliminary data.</text>
</comment>
<evidence type="ECO:0000313" key="12">
    <source>
        <dbReference type="Proteomes" id="UP001596310"/>
    </source>
</evidence>
<feature type="transmembrane region" description="Helical" evidence="10">
    <location>
        <begin position="29"/>
        <end position="47"/>
    </location>
</feature>
<evidence type="ECO:0000256" key="9">
    <source>
        <dbReference type="ARBA" id="ARBA00049940"/>
    </source>
</evidence>
<feature type="transmembrane region" description="Helical" evidence="10">
    <location>
        <begin position="59"/>
        <end position="83"/>
    </location>
</feature>
<evidence type="ECO:0000256" key="10">
    <source>
        <dbReference type="HAMAP-Rule" id="MF_00454"/>
    </source>
</evidence>
<evidence type="ECO:0000256" key="4">
    <source>
        <dbReference type="ARBA" id="ARBA00022989"/>
    </source>
</evidence>
<keyword evidence="10" id="KW-0915">Sodium</keyword>
<evidence type="ECO:0000256" key="3">
    <source>
        <dbReference type="ARBA" id="ARBA00022692"/>
    </source>
</evidence>
<keyword evidence="12" id="KW-1185">Reference proteome</keyword>
<keyword evidence="3 10" id="KW-0812">Transmembrane</keyword>
<dbReference type="PANTHER" id="PTHR28259">
    <property type="entry name" value="FLUORIDE EXPORT PROTEIN 1-RELATED"/>
    <property type="match status" value="1"/>
</dbReference>
<evidence type="ECO:0000256" key="6">
    <source>
        <dbReference type="ARBA" id="ARBA00023303"/>
    </source>
</evidence>
<sequence length="125" mass="13321">MTDLMIALCAFVGGGLRLGATQVLPSPWATLAVNLLGALLLPLWNDYWGPGLQSRRQWLHVGIGTGFFGSLTTFSSFCLDVIKLLAAGAWLTAEIYLLISMVAGILLAWAGITLAQHLNDQGGVH</sequence>
<keyword evidence="5 10" id="KW-0472">Membrane</keyword>
<dbReference type="Proteomes" id="UP001596310">
    <property type="component" value="Unassembled WGS sequence"/>
</dbReference>
<protein>
    <recommendedName>
        <fullName evidence="10">Fluoride-specific ion channel FluC</fullName>
    </recommendedName>
</protein>
<dbReference type="EMBL" id="JBHSSM010000022">
    <property type="protein sequence ID" value="MFC6315890.1"/>
    <property type="molecule type" value="Genomic_DNA"/>
</dbReference>